<name>E6V041_VARPE</name>
<dbReference type="AlphaFoldDB" id="E6V041"/>
<dbReference type="GO" id="GO:0070475">
    <property type="term" value="P:rRNA base methylation"/>
    <property type="evidence" value="ECO:0007669"/>
    <property type="project" value="TreeGrafter"/>
</dbReference>
<evidence type="ECO:0000256" key="8">
    <source>
        <dbReference type="ARBA" id="ARBA00022679"/>
    </source>
</evidence>
<sequence length="246" mass="25807">MPRFHCSVPLSPGAAFALPPGAARHVQVLRMQPGDALTLFDGAGGEYEATIERMGRSDVSVTVGVHHPVEREATRAVHLAVGMPANERMDWLVEKATELGVASIQPLATAHGVLRLSGERAEKKRAHWEAIAIAACEQCGRNRVPVIHPVRSFSGNSGWIDAQQDEGATARFVLSLAEGTQGIEAASAAHAPDNRDVRVLSGPEGGLSAAEEQEAIARGFAPVTLGLRVLRAETAALVALVSLGGA</sequence>
<dbReference type="CDD" id="cd18084">
    <property type="entry name" value="RsmE-like"/>
    <property type="match status" value="1"/>
</dbReference>
<evidence type="ECO:0000259" key="13">
    <source>
        <dbReference type="Pfam" id="PF04452"/>
    </source>
</evidence>
<dbReference type="Pfam" id="PF20260">
    <property type="entry name" value="PUA_4"/>
    <property type="match status" value="1"/>
</dbReference>
<evidence type="ECO:0000256" key="6">
    <source>
        <dbReference type="ARBA" id="ARBA00022552"/>
    </source>
</evidence>
<evidence type="ECO:0000259" key="14">
    <source>
        <dbReference type="Pfam" id="PF20260"/>
    </source>
</evidence>
<evidence type="ECO:0000256" key="3">
    <source>
        <dbReference type="ARBA" id="ARBA00012328"/>
    </source>
</evidence>
<organism evidence="15 16">
    <name type="scientific">Variovorax paradoxus (strain EPS)</name>
    <dbReference type="NCBI Taxonomy" id="595537"/>
    <lineage>
        <taxon>Bacteria</taxon>
        <taxon>Pseudomonadati</taxon>
        <taxon>Pseudomonadota</taxon>
        <taxon>Betaproteobacteria</taxon>
        <taxon>Burkholderiales</taxon>
        <taxon>Comamonadaceae</taxon>
        <taxon>Variovorax</taxon>
    </lineage>
</organism>
<dbReference type="Gene3D" id="2.40.240.20">
    <property type="entry name" value="Hypothetical PUA domain-like, domain 1"/>
    <property type="match status" value="1"/>
</dbReference>
<dbReference type="SUPFAM" id="SSF88697">
    <property type="entry name" value="PUA domain-like"/>
    <property type="match status" value="1"/>
</dbReference>
<dbReference type="InterPro" id="IPR046887">
    <property type="entry name" value="RsmE_PUA-like"/>
</dbReference>
<feature type="domain" description="Ribosomal RNA small subunit methyltransferase E methyltransferase" evidence="13">
    <location>
        <begin position="74"/>
        <end position="241"/>
    </location>
</feature>
<dbReference type="InterPro" id="IPR046886">
    <property type="entry name" value="RsmE_MTase_dom"/>
</dbReference>
<dbReference type="EMBL" id="CP002417">
    <property type="protein sequence ID" value="ADU40150.1"/>
    <property type="molecule type" value="Genomic_DNA"/>
</dbReference>
<evidence type="ECO:0000256" key="1">
    <source>
        <dbReference type="ARBA" id="ARBA00004496"/>
    </source>
</evidence>
<evidence type="ECO:0000256" key="4">
    <source>
        <dbReference type="ARBA" id="ARBA00013673"/>
    </source>
</evidence>
<evidence type="ECO:0000256" key="2">
    <source>
        <dbReference type="ARBA" id="ARBA00005528"/>
    </source>
</evidence>
<keyword evidence="7 12" id="KW-0489">Methyltransferase</keyword>
<comment type="subcellular location">
    <subcellularLocation>
        <location evidence="1 12">Cytoplasm</location>
    </subcellularLocation>
</comment>
<dbReference type="NCBIfam" id="TIGR00046">
    <property type="entry name" value="RsmE family RNA methyltransferase"/>
    <property type="match status" value="1"/>
</dbReference>
<dbReference type="GO" id="GO:0005737">
    <property type="term" value="C:cytoplasm"/>
    <property type="evidence" value="ECO:0007669"/>
    <property type="project" value="UniProtKB-SubCell"/>
</dbReference>
<evidence type="ECO:0000313" key="16">
    <source>
        <dbReference type="Proteomes" id="UP000008917"/>
    </source>
</evidence>
<proteinExistence type="inferred from homology"/>
<comment type="function">
    <text evidence="10 12">Specifically methylates the N3 position of the uracil ring of uridine 1498 (m3U1498) in 16S rRNA. Acts on the fully assembled 30S ribosomal subunit.</text>
</comment>
<evidence type="ECO:0000256" key="11">
    <source>
        <dbReference type="ARBA" id="ARBA00047944"/>
    </source>
</evidence>
<evidence type="ECO:0000256" key="5">
    <source>
        <dbReference type="ARBA" id="ARBA00022490"/>
    </source>
</evidence>
<dbReference type="PANTHER" id="PTHR30027:SF3">
    <property type="entry name" value="16S RRNA (URACIL(1498)-N(3))-METHYLTRANSFERASE"/>
    <property type="match status" value="1"/>
</dbReference>
<dbReference type="RefSeq" id="WP_013544342.1">
    <property type="nucleotide sequence ID" value="NC_014931.1"/>
</dbReference>
<dbReference type="SUPFAM" id="SSF75217">
    <property type="entry name" value="alpha/beta knot"/>
    <property type="match status" value="1"/>
</dbReference>
<dbReference type="Proteomes" id="UP000008917">
    <property type="component" value="Chromosome"/>
</dbReference>
<dbReference type="STRING" id="595537.Varpa_5998"/>
<gene>
    <name evidence="15" type="ordered locus">Varpa_5998</name>
</gene>
<dbReference type="EC" id="2.1.1.193" evidence="3 12"/>
<accession>E6V041</accession>
<keyword evidence="9 12" id="KW-0949">S-adenosyl-L-methionine</keyword>
<evidence type="ECO:0000256" key="9">
    <source>
        <dbReference type="ARBA" id="ARBA00022691"/>
    </source>
</evidence>
<dbReference type="Gene3D" id="3.40.1280.10">
    <property type="match status" value="1"/>
</dbReference>
<evidence type="ECO:0000313" key="15">
    <source>
        <dbReference type="EMBL" id="ADU40150.1"/>
    </source>
</evidence>
<dbReference type="InterPro" id="IPR015947">
    <property type="entry name" value="PUA-like_sf"/>
</dbReference>
<protein>
    <recommendedName>
        <fullName evidence="4 12">Ribosomal RNA small subunit methyltransferase E</fullName>
        <ecNumber evidence="3 12">2.1.1.193</ecNumber>
    </recommendedName>
</protein>
<feature type="domain" description="Ribosomal RNA small subunit methyltransferase E PUA-like" evidence="14">
    <location>
        <begin position="22"/>
        <end position="63"/>
    </location>
</feature>
<dbReference type="GO" id="GO:0070042">
    <property type="term" value="F:rRNA (uridine-N3-)-methyltransferase activity"/>
    <property type="evidence" value="ECO:0007669"/>
    <property type="project" value="TreeGrafter"/>
</dbReference>
<dbReference type="InterPro" id="IPR006700">
    <property type="entry name" value="RsmE"/>
</dbReference>
<evidence type="ECO:0000256" key="10">
    <source>
        <dbReference type="ARBA" id="ARBA00025699"/>
    </source>
</evidence>
<comment type="similarity">
    <text evidence="2 12">Belongs to the RNA methyltransferase RsmE family.</text>
</comment>
<dbReference type="InterPro" id="IPR029026">
    <property type="entry name" value="tRNA_m1G_MTases_N"/>
</dbReference>
<dbReference type="InterPro" id="IPR029028">
    <property type="entry name" value="Alpha/beta_knot_MTases"/>
</dbReference>
<dbReference type="HOGENOM" id="CLU_067442_5_0_4"/>
<dbReference type="PIRSF" id="PIRSF015601">
    <property type="entry name" value="MTase_slr0722"/>
    <property type="match status" value="1"/>
</dbReference>
<keyword evidence="6 12" id="KW-0698">rRNA processing</keyword>
<evidence type="ECO:0000256" key="7">
    <source>
        <dbReference type="ARBA" id="ARBA00022603"/>
    </source>
</evidence>
<evidence type="ECO:0000256" key="12">
    <source>
        <dbReference type="PIRNR" id="PIRNR015601"/>
    </source>
</evidence>
<dbReference type="Pfam" id="PF04452">
    <property type="entry name" value="Methyltrans_RNA"/>
    <property type="match status" value="1"/>
</dbReference>
<keyword evidence="8 12" id="KW-0808">Transferase</keyword>
<keyword evidence="5 12" id="KW-0963">Cytoplasm</keyword>
<comment type="catalytic activity">
    <reaction evidence="11 12">
        <text>uridine(1498) in 16S rRNA + S-adenosyl-L-methionine = N(3)-methyluridine(1498) in 16S rRNA + S-adenosyl-L-homocysteine + H(+)</text>
        <dbReference type="Rhea" id="RHEA:42920"/>
        <dbReference type="Rhea" id="RHEA-COMP:10283"/>
        <dbReference type="Rhea" id="RHEA-COMP:10284"/>
        <dbReference type="ChEBI" id="CHEBI:15378"/>
        <dbReference type="ChEBI" id="CHEBI:57856"/>
        <dbReference type="ChEBI" id="CHEBI:59789"/>
        <dbReference type="ChEBI" id="CHEBI:65315"/>
        <dbReference type="ChEBI" id="CHEBI:74502"/>
        <dbReference type="EC" id="2.1.1.193"/>
    </reaction>
</comment>
<reference evidence="16" key="1">
    <citation type="submission" date="2010-12" db="EMBL/GenBank/DDBJ databases">
        <title>Complete sequence of Variovorax paradoxus EPS.</title>
        <authorList>
            <consortium name="US DOE Joint Genome Institute"/>
            <person name="Lucas S."/>
            <person name="Copeland A."/>
            <person name="Lapidus A."/>
            <person name="Cheng J.-F."/>
            <person name="Goodwin L."/>
            <person name="Pitluck S."/>
            <person name="Teshima H."/>
            <person name="Detter J.C."/>
            <person name="Han C."/>
            <person name="Tapia R."/>
            <person name="Land M."/>
            <person name="Hauser L."/>
            <person name="Kyrpides N."/>
            <person name="Ivanova N."/>
            <person name="Ovchinnikova G."/>
            <person name="Orwin P."/>
            <person name="Han J.-I.G."/>
            <person name="Woyke T."/>
        </authorList>
    </citation>
    <scope>NUCLEOTIDE SEQUENCE [LARGE SCALE GENOMIC DNA]</scope>
    <source>
        <strain evidence="16">EPS</strain>
    </source>
</reference>
<dbReference type="PANTHER" id="PTHR30027">
    <property type="entry name" value="RIBOSOMAL RNA SMALL SUBUNIT METHYLTRANSFERASE E"/>
    <property type="match status" value="1"/>
</dbReference>
<reference evidence="15 16" key="2">
    <citation type="journal article" date="2013" name="Genome Announc.">
        <title>Genome of the Root-Associated Plant Growth-Promoting Bacterium Variovorax paradoxus Strain EPS.</title>
        <authorList>
            <person name="Han J.I."/>
            <person name="Spain J.C."/>
            <person name="Leadbetter J.R."/>
            <person name="Ovchinnikova G."/>
            <person name="Goodwin L.A."/>
            <person name="Han C.S."/>
            <person name="Woyke T."/>
            <person name="Davenport K.W."/>
            <person name="Orwin P.M."/>
        </authorList>
    </citation>
    <scope>NUCLEOTIDE SEQUENCE [LARGE SCALE GENOMIC DNA]</scope>
    <source>
        <strain evidence="15 16">EPS</strain>
    </source>
</reference>
<dbReference type="eggNOG" id="COG1385">
    <property type="taxonomic scope" value="Bacteria"/>
</dbReference>
<dbReference type="KEGG" id="vpe:Varpa_5998"/>
<dbReference type="OrthoDB" id="9815641at2"/>
<dbReference type="NCBIfam" id="NF008692">
    <property type="entry name" value="PRK11713.1-5"/>
    <property type="match status" value="1"/>
</dbReference>